<dbReference type="SMART" id="SM00267">
    <property type="entry name" value="GGDEF"/>
    <property type="match status" value="1"/>
</dbReference>
<dbReference type="InterPro" id="IPR048442">
    <property type="entry name" value="DosC_2nd"/>
</dbReference>
<dbReference type="Pfam" id="PF21118">
    <property type="entry name" value="DosC_2nd"/>
    <property type="match status" value="1"/>
</dbReference>
<feature type="domain" description="GGDEF" evidence="13">
    <location>
        <begin position="345"/>
        <end position="478"/>
    </location>
</feature>
<dbReference type="EMBL" id="BMDZ01000027">
    <property type="protein sequence ID" value="GGB42637.1"/>
    <property type="molecule type" value="Genomic_DNA"/>
</dbReference>
<evidence type="ECO:0000256" key="3">
    <source>
        <dbReference type="ARBA" id="ARBA00015125"/>
    </source>
</evidence>
<evidence type="ECO:0000256" key="1">
    <source>
        <dbReference type="ARBA" id="ARBA00001971"/>
    </source>
</evidence>
<comment type="caution">
    <text evidence="14">The sequence shown here is derived from an EMBL/GenBank/DDBJ whole genome shotgun (WGS) entry which is preliminary data.</text>
</comment>
<evidence type="ECO:0000256" key="5">
    <source>
        <dbReference type="ARBA" id="ARBA00022679"/>
    </source>
</evidence>
<keyword evidence="7" id="KW-0547">Nucleotide-binding</keyword>
<dbReference type="PANTHER" id="PTHR45138">
    <property type="entry name" value="REGULATORY COMPONENTS OF SENSORY TRANSDUCTION SYSTEM"/>
    <property type="match status" value="1"/>
</dbReference>
<dbReference type="InterPro" id="IPR029787">
    <property type="entry name" value="Nucleotide_cyclase"/>
</dbReference>
<evidence type="ECO:0000256" key="9">
    <source>
        <dbReference type="ARBA" id="ARBA00023004"/>
    </source>
</evidence>
<evidence type="ECO:0000313" key="14">
    <source>
        <dbReference type="EMBL" id="GGB42637.1"/>
    </source>
</evidence>
<keyword evidence="9" id="KW-0408">Iron</keyword>
<keyword evidence="8" id="KW-0460">Magnesium</keyword>
<dbReference type="PANTHER" id="PTHR45138:SF9">
    <property type="entry name" value="DIGUANYLATE CYCLASE DGCM-RELATED"/>
    <property type="match status" value="1"/>
</dbReference>
<feature type="region of interest" description="Disordered" evidence="12">
    <location>
        <begin position="1"/>
        <end position="24"/>
    </location>
</feature>
<dbReference type="Gene3D" id="1.10.490.10">
    <property type="entry name" value="Globins"/>
    <property type="match status" value="1"/>
</dbReference>
<keyword evidence="15" id="KW-1185">Reference proteome</keyword>
<gene>
    <name evidence="14" type="ORF">GCM10011505_25040</name>
</gene>
<dbReference type="CDD" id="cd14757">
    <property type="entry name" value="GS_EcDosC-like_GGDEF"/>
    <property type="match status" value="1"/>
</dbReference>
<dbReference type="Pfam" id="PF00990">
    <property type="entry name" value="GGDEF"/>
    <property type="match status" value="1"/>
</dbReference>
<dbReference type="Pfam" id="PF11563">
    <property type="entry name" value="Protoglobin"/>
    <property type="match status" value="1"/>
</dbReference>
<dbReference type="SUPFAM" id="SSF46458">
    <property type="entry name" value="Globin-like"/>
    <property type="match status" value="1"/>
</dbReference>
<accession>A0ABQ1IJG1</accession>
<dbReference type="PROSITE" id="PS50887">
    <property type="entry name" value="GGDEF"/>
    <property type="match status" value="1"/>
</dbReference>
<dbReference type="SUPFAM" id="SSF55073">
    <property type="entry name" value="Nucleotide cyclase"/>
    <property type="match status" value="1"/>
</dbReference>
<dbReference type="InterPro" id="IPR039435">
    <property type="entry name" value="DosC_GS"/>
</dbReference>
<dbReference type="InterPro" id="IPR012292">
    <property type="entry name" value="Globin/Proto"/>
</dbReference>
<dbReference type="InterPro" id="IPR009050">
    <property type="entry name" value="Globin-like_sf"/>
</dbReference>
<dbReference type="InterPro" id="IPR044398">
    <property type="entry name" value="Globin-sensor_dom"/>
</dbReference>
<dbReference type="InterPro" id="IPR000160">
    <property type="entry name" value="GGDEF_dom"/>
</dbReference>
<protein>
    <recommendedName>
        <fullName evidence="3">Diguanylate cyclase DosC</fullName>
        <ecNumber evidence="2">2.7.7.65</ecNumber>
    </recommendedName>
    <alternativeName>
        <fullName evidence="10">Direct oxygen-sensing cyclase</fullName>
    </alternativeName>
</protein>
<dbReference type="InterPro" id="IPR043128">
    <property type="entry name" value="Rev_trsase/Diguanyl_cyclase"/>
</dbReference>
<keyword evidence="6" id="KW-0479">Metal-binding</keyword>
<sequence>MDDPIPDMTGTPAGDRDGPSAAGGRDWRRAQAAFDGDLRLHLAELVADAADDLAGDFYRVLLADPEAAPLLSHDLVRTRLRASLAGWLCRLFAAEPLPDFDTMAAIQRHIGEVHARVRVPIHLVGRGARLIKAGLAGRLAASLDDRDRLVQALVHIETVMDIAIELMNTAFVSDLKRETRNEEAYRLFFLSQDLTLERESQRAALLEWNQTVLLALAGGAHVAGAATGAALPAIGRSEFGLWFHHRGSIMFEGLPVLDQVARLMQAIDGRILPEIDDARATAGDIAAGLGALQGAVGEIQFVLKQAFEGLIGIEAGRDALTRTLNRRFLPAILNREIALALRRKRPFALIMIDLDHFKAINDAHGHSAGDAALRRAAETILGTCRGSDIVFRYGGEEFLVVAVETDDAAAREMAERLRAAIAATDVTLSGGAHITITASIGIAVFDGHPDYGRLIDAADRAMYNAKHGGRNRVVSAPTSLTCPEPAPVTTG</sequence>
<evidence type="ECO:0000256" key="4">
    <source>
        <dbReference type="ARBA" id="ARBA00022617"/>
    </source>
</evidence>
<comment type="catalytic activity">
    <reaction evidence="11">
        <text>2 GTP = 3',3'-c-di-GMP + 2 diphosphate</text>
        <dbReference type="Rhea" id="RHEA:24898"/>
        <dbReference type="ChEBI" id="CHEBI:33019"/>
        <dbReference type="ChEBI" id="CHEBI:37565"/>
        <dbReference type="ChEBI" id="CHEBI:58805"/>
        <dbReference type="EC" id="2.7.7.65"/>
    </reaction>
</comment>
<organism evidence="14 15">
    <name type="scientific">Tistrella bauzanensis</name>
    <dbReference type="NCBI Taxonomy" id="657419"/>
    <lineage>
        <taxon>Bacteria</taxon>
        <taxon>Pseudomonadati</taxon>
        <taxon>Pseudomonadota</taxon>
        <taxon>Alphaproteobacteria</taxon>
        <taxon>Geminicoccales</taxon>
        <taxon>Geminicoccaceae</taxon>
        <taxon>Tistrella</taxon>
    </lineage>
</organism>
<evidence type="ECO:0000256" key="11">
    <source>
        <dbReference type="ARBA" id="ARBA00034247"/>
    </source>
</evidence>
<evidence type="ECO:0000256" key="10">
    <source>
        <dbReference type="ARBA" id="ARBA00029839"/>
    </source>
</evidence>
<dbReference type="Gene3D" id="3.30.70.270">
    <property type="match status" value="1"/>
</dbReference>
<dbReference type="NCBIfam" id="TIGR00254">
    <property type="entry name" value="GGDEF"/>
    <property type="match status" value="1"/>
</dbReference>
<dbReference type="EC" id="2.7.7.65" evidence="2"/>
<evidence type="ECO:0000259" key="13">
    <source>
        <dbReference type="PROSITE" id="PS50887"/>
    </source>
</evidence>
<evidence type="ECO:0000256" key="8">
    <source>
        <dbReference type="ARBA" id="ARBA00022842"/>
    </source>
</evidence>
<evidence type="ECO:0000256" key="12">
    <source>
        <dbReference type="SAM" id="MobiDB-lite"/>
    </source>
</evidence>
<evidence type="ECO:0000256" key="7">
    <source>
        <dbReference type="ARBA" id="ARBA00022741"/>
    </source>
</evidence>
<evidence type="ECO:0000313" key="15">
    <source>
        <dbReference type="Proteomes" id="UP000603352"/>
    </source>
</evidence>
<proteinExistence type="predicted"/>
<keyword evidence="5" id="KW-0808">Transferase</keyword>
<dbReference type="Proteomes" id="UP000603352">
    <property type="component" value="Unassembled WGS sequence"/>
</dbReference>
<keyword evidence="4" id="KW-0349">Heme</keyword>
<name>A0ABQ1IJG1_9PROT</name>
<evidence type="ECO:0000256" key="6">
    <source>
        <dbReference type="ARBA" id="ARBA00022723"/>
    </source>
</evidence>
<dbReference type="CDD" id="cd01949">
    <property type="entry name" value="GGDEF"/>
    <property type="match status" value="1"/>
</dbReference>
<reference evidence="15" key="1">
    <citation type="journal article" date="2019" name="Int. J. Syst. Evol. Microbiol.">
        <title>The Global Catalogue of Microorganisms (GCM) 10K type strain sequencing project: providing services to taxonomists for standard genome sequencing and annotation.</title>
        <authorList>
            <consortium name="The Broad Institute Genomics Platform"/>
            <consortium name="The Broad Institute Genome Sequencing Center for Infectious Disease"/>
            <person name="Wu L."/>
            <person name="Ma J."/>
        </authorList>
    </citation>
    <scope>NUCLEOTIDE SEQUENCE [LARGE SCALE GENOMIC DNA]</scope>
    <source>
        <strain evidence="15">CGMCC 1.10188</strain>
    </source>
</reference>
<evidence type="ECO:0000256" key="2">
    <source>
        <dbReference type="ARBA" id="ARBA00012528"/>
    </source>
</evidence>
<comment type="cofactor">
    <cofactor evidence="1">
        <name>heme</name>
        <dbReference type="ChEBI" id="CHEBI:30413"/>
    </cofactor>
</comment>
<dbReference type="InterPro" id="IPR050469">
    <property type="entry name" value="Diguanylate_Cyclase"/>
</dbReference>